<keyword evidence="2" id="KW-0813">Transport</keyword>
<dbReference type="Proteomes" id="UP000199437">
    <property type="component" value="Unassembled WGS sequence"/>
</dbReference>
<dbReference type="InterPro" id="IPR001046">
    <property type="entry name" value="NRAMP_fam"/>
</dbReference>
<dbReference type="RefSeq" id="WP_090259278.1">
    <property type="nucleotide sequence ID" value="NZ_FOIR01000002.1"/>
</dbReference>
<dbReference type="PANTHER" id="PTHR11706:SF33">
    <property type="entry name" value="NATURAL RESISTANCE-ASSOCIATED MACROPHAGE PROTEIN 2"/>
    <property type="match status" value="1"/>
</dbReference>
<keyword evidence="3 7" id="KW-0812">Transmembrane</keyword>
<dbReference type="GeneID" id="99987573"/>
<evidence type="ECO:0000256" key="1">
    <source>
        <dbReference type="ARBA" id="ARBA00004141"/>
    </source>
</evidence>
<protein>
    <submittedName>
        <fullName evidence="8">NRAMP (Natural resistance-associated macrophage protein) metal ion transporters</fullName>
    </submittedName>
</protein>
<dbReference type="AlphaFoldDB" id="A0A1I0QXZ2"/>
<feature type="transmembrane region" description="Helical" evidence="7">
    <location>
        <begin position="404"/>
        <end position="422"/>
    </location>
</feature>
<evidence type="ECO:0000256" key="2">
    <source>
        <dbReference type="ARBA" id="ARBA00022448"/>
    </source>
</evidence>
<dbReference type="OrthoDB" id="9787548at2"/>
<keyword evidence="6 7" id="KW-0472">Membrane</keyword>
<dbReference type="GO" id="GO:0015086">
    <property type="term" value="F:cadmium ion transmembrane transporter activity"/>
    <property type="evidence" value="ECO:0007669"/>
    <property type="project" value="TreeGrafter"/>
</dbReference>
<dbReference type="NCBIfam" id="NF037982">
    <property type="entry name" value="Nramp_1"/>
    <property type="match status" value="1"/>
</dbReference>
<gene>
    <name evidence="8" type="ORF">SAMN05216290_2888</name>
</gene>
<evidence type="ECO:0000256" key="7">
    <source>
        <dbReference type="SAM" id="Phobius"/>
    </source>
</evidence>
<dbReference type="STRING" id="1267423.SAMN05216290_2888"/>
<dbReference type="GO" id="GO:0005886">
    <property type="term" value="C:plasma membrane"/>
    <property type="evidence" value="ECO:0007669"/>
    <property type="project" value="TreeGrafter"/>
</dbReference>
<feature type="transmembrane region" description="Helical" evidence="7">
    <location>
        <begin position="328"/>
        <end position="350"/>
    </location>
</feature>
<keyword evidence="9" id="KW-1185">Reference proteome</keyword>
<feature type="transmembrane region" description="Helical" evidence="7">
    <location>
        <begin position="217"/>
        <end position="239"/>
    </location>
</feature>
<evidence type="ECO:0000256" key="6">
    <source>
        <dbReference type="ARBA" id="ARBA00023136"/>
    </source>
</evidence>
<feature type="transmembrane region" description="Helical" evidence="7">
    <location>
        <begin position="181"/>
        <end position="205"/>
    </location>
</feature>
<feature type="transmembrane region" description="Helical" evidence="7">
    <location>
        <begin position="305"/>
        <end position="322"/>
    </location>
</feature>
<dbReference type="PRINTS" id="PR00447">
    <property type="entry name" value="NATRESASSCMP"/>
</dbReference>
<feature type="transmembrane region" description="Helical" evidence="7">
    <location>
        <begin position="37"/>
        <end position="59"/>
    </location>
</feature>
<evidence type="ECO:0000256" key="5">
    <source>
        <dbReference type="ARBA" id="ARBA00022989"/>
    </source>
</evidence>
<sequence length="432" mass="45829">MKSKLLNYLFWLVIAAAFIGPGTVTTAASAGAGYQYQLLWAMVFSIVACMLLQEAAARITVMSGNSLGEAIKHRFTAKGYVWLIGIAIFLGCIAYEAGNILGAISGLALLNFDIPQWVFTTVIVVCSLVLLYAGKTKLVPNILGALVAVMGIGLFYAAFSVELDVSAMAKGFVTPRIPEGGTLIVLGLIGTTIVPYNIFLGSGLAQGKDLKTVRSGLIPSIMIGGLISIAVILVGAALAEDFSFEALYNMLVQNHGKSMGFLFAFGLFGAGFTSTITAALAGAITIRSIHPKGAVWSDTSKQFRLLWFSVVLVGFAFGVSGIKPIPVIVAAQAANGFILPLLTLSIWVVVNNRDLVKAETNGLLLNLGMAFTLFVTSILGLLNMFKAGYFVVGGTFSFSGVNQWIILIVALLISLLGLRLVLKERKLTFTSF</sequence>
<feature type="transmembrane region" description="Helical" evidence="7">
    <location>
        <begin position="259"/>
        <end position="284"/>
    </location>
</feature>
<accession>A0A1I0QXZ2</accession>
<feature type="transmembrane region" description="Helical" evidence="7">
    <location>
        <begin position="80"/>
        <end position="108"/>
    </location>
</feature>
<keyword evidence="4" id="KW-0769">Symport</keyword>
<name>A0A1I0QXZ2_9BACT</name>
<dbReference type="Pfam" id="PF01566">
    <property type="entry name" value="Nramp"/>
    <property type="match status" value="1"/>
</dbReference>
<dbReference type="GO" id="GO:0015293">
    <property type="term" value="F:symporter activity"/>
    <property type="evidence" value="ECO:0007669"/>
    <property type="project" value="UniProtKB-KW"/>
</dbReference>
<keyword evidence="5 7" id="KW-1133">Transmembrane helix</keyword>
<dbReference type="GO" id="GO:0034755">
    <property type="term" value="P:iron ion transmembrane transport"/>
    <property type="evidence" value="ECO:0007669"/>
    <property type="project" value="TreeGrafter"/>
</dbReference>
<evidence type="ECO:0000313" key="9">
    <source>
        <dbReference type="Proteomes" id="UP000199437"/>
    </source>
</evidence>
<feature type="transmembrane region" description="Helical" evidence="7">
    <location>
        <begin position="362"/>
        <end position="384"/>
    </location>
</feature>
<dbReference type="EMBL" id="FOIR01000002">
    <property type="protein sequence ID" value="SEW32613.1"/>
    <property type="molecule type" value="Genomic_DNA"/>
</dbReference>
<comment type="subcellular location">
    <subcellularLocation>
        <location evidence="1">Membrane</location>
        <topology evidence="1">Multi-pass membrane protein</topology>
    </subcellularLocation>
</comment>
<feature type="transmembrane region" description="Helical" evidence="7">
    <location>
        <begin position="114"/>
        <end position="134"/>
    </location>
</feature>
<reference evidence="9" key="1">
    <citation type="submission" date="2016-10" db="EMBL/GenBank/DDBJ databases">
        <authorList>
            <person name="Varghese N."/>
            <person name="Submissions S."/>
        </authorList>
    </citation>
    <scope>NUCLEOTIDE SEQUENCE [LARGE SCALE GENOMIC DNA]</scope>
    <source>
        <strain evidence="9">CGMCC 1.12402</strain>
    </source>
</reference>
<evidence type="ECO:0000256" key="3">
    <source>
        <dbReference type="ARBA" id="ARBA00022692"/>
    </source>
</evidence>
<feature type="transmembrane region" description="Helical" evidence="7">
    <location>
        <begin position="141"/>
        <end position="161"/>
    </location>
</feature>
<evidence type="ECO:0000313" key="8">
    <source>
        <dbReference type="EMBL" id="SEW32613.1"/>
    </source>
</evidence>
<dbReference type="PANTHER" id="PTHR11706">
    <property type="entry name" value="SOLUTE CARRIER PROTEIN FAMILY 11 MEMBER"/>
    <property type="match status" value="1"/>
</dbReference>
<dbReference type="GO" id="GO:0005384">
    <property type="term" value="F:manganese ion transmembrane transporter activity"/>
    <property type="evidence" value="ECO:0007669"/>
    <property type="project" value="TreeGrafter"/>
</dbReference>
<proteinExistence type="predicted"/>
<evidence type="ECO:0000256" key="4">
    <source>
        <dbReference type="ARBA" id="ARBA00022847"/>
    </source>
</evidence>
<organism evidence="8 9">
    <name type="scientific">Roseivirga pacifica</name>
    <dbReference type="NCBI Taxonomy" id="1267423"/>
    <lineage>
        <taxon>Bacteria</taxon>
        <taxon>Pseudomonadati</taxon>
        <taxon>Bacteroidota</taxon>
        <taxon>Cytophagia</taxon>
        <taxon>Cytophagales</taxon>
        <taxon>Roseivirgaceae</taxon>
        <taxon>Roseivirga</taxon>
    </lineage>
</organism>